<dbReference type="SMART" id="SM00091">
    <property type="entry name" value="PAS"/>
    <property type="match status" value="1"/>
</dbReference>
<dbReference type="InterPro" id="IPR000160">
    <property type="entry name" value="GGDEF_dom"/>
</dbReference>
<evidence type="ECO:0000259" key="6">
    <source>
        <dbReference type="PROSITE" id="PS50112"/>
    </source>
</evidence>
<keyword evidence="5" id="KW-0472">Membrane</keyword>
<dbReference type="EMBL" id="AAVT01000002">
    <property type="protein sequence ID" value="EAW32046.1"/>
    <property type="molecule type" value="Genomic_DNA"/>
</dbReference>
<dbReference type="NCBIfam" id="TIGR00254">
    <property type="entry name" value="GGDEF"/>
    <property type="match status" value="1"/>
</dbReference>
<dbReference type="SMART" id="SM00267">
    <property type="entry name" value="GGDEF"/>
    <property type="match status" value="1"/>
</dbReference>
<organism evidence="11 12">
    <name type="scientific">marine gamma proteobacterium HTCC2143</name>
    <dbReference type="NCBI Taxonomy" id="247633"/>
    <lineage>
        <taxon>Bacteria</taxon>
        <taxon>Pseudomonadati</taxon>
        <taxon>Pseudomonadota</taxon>
        <taxon>Gammaproteobacteria</taxon>
        <taxon>Cellvibrionales</taxon>
        <taxon>Spongiibacteraceae</taxon>
        <taxon>BD1-7 clade</taxon>
    </lineage>
</organism>
<evidence type="ECO:0000313" key="12">
    <source>
        <dbReference type="Proteomes" id="UP000004931"/>
    </source>
</evidence>
<evidence type="ECO:0000256" key="2">
    <source>
        <dbReference type="ARBA" id="ARBA00012282"/>
    </source>
</evidence>
<dbReference type="Proteomes" id="UP000004931">
    <property type="component" value="Unassembled WGS sequence"/>
</dbReference>
<keyword evidence="12" id="KW-1185">Reference proteome</keyword>
<proteinExistence type="predicted"/>
<evidence type="ECO:0000256" key="4">
    <source>
        <dbReference type="ARBA" id="ARBA00051114"/>
    </source>
</evidence>
<dbReference type="NCBIfam" id="TIGR00229">
    <property type="entry name" value="sensory_box"/>
    <property type="match status" value="1"/>
</dbReference>
<feature type="domain" description="PAC" evidence="7">
    <location>
        <begin position="307"/>
        <end position="359"/>
    </location>
</feature>
<dbReference type="eggNOG" id="COG5001">
    <property type="taxonomic scope" value="Bacteria"/>
</dbReference>
<comment type="caution">
    <text evidence="11">The sequence shown here is derived from an EMBL/GenBank/DDBJ whole genome shotgun (WGS) entry which is preliminary data.</text>
</comment>
<keyword evidence="5" id="KW-0812">Transmembrane</keyword>
<dbReference type="FunFam" id="3.30.70.270:FF:000001">
    <property type="entry name" value="Diguanylate cyclase domain protein"/>
    <property type="match status" value="1"/>
</dbReference>
<accession>A0YBW6</accession>
<dbReference type="GO" id="GO:0071732">
    <property type="term" value="P:cellular response to nitric oxide"/>
    <property type="evidence" value="ECO:0007669"/>
    <property type="project" value="UniProtKB-ARBA"/>
</dbReference>
<dbReference type="PROSITE" id="PS50113">
    <property type="entry name" value="PAC"/>
    <property type="match status" value="1"/>
</dbReference>
<dbReference type="InterPro" id="IPR003660">
    <property type="entry name" value="HAMP_dom"/>
</dbReference>
<dbReference type="PROSITE" id="PS50883">
    <property type="entry name" value="EAL"/>
    <property type="match status" value="1"/>
</dbReference>
<dbReference type="InterPro" id="IPR043128">
    <property type="entry name" value="Rev_trsase/Diguanyl_cyclase"/>
</dbReference>
<keyword evidence="3" id="KW-0973">c-di-GMP</keyword>
<dbReference type="InterPro" id="IPR000014">
    <property type="entry name" value="PAS"/>
</dbReference>
<dbReference type="SMART" id="SM00052">
    <property type="entry name" value="EAL"/>
    <property type="match status" value="1"/>
</dbReference>
<dbReference type="InterPro" id="IPR052155">
    <property type="entry name" value="Biofilm_reg_signaling"/>
</dbReference>
<dbReference type="SUPFAM" id="SSF141868">
    <property type="entry name" value="EAL domain-like"/>
    <property type="match status" value="1"/>
</dbReference>
<evidence type="ECO:0000259" key="9">
    <source>
        <dbReference type="PROSITE" id="PS50885"/>
    </source>
</evidence>
<dbReference type="Pfam" id="PF00990">
    <property type="entry name" value="GGDEF"/>
    <property type="match status" value="1"/>
</dbReference>
<dbReference type="InterPro" id="IPR013767">
    <property type="entry name" value="PAS_fold"/>
</dbReference>
<evidence type="ECO:0000259" key="10">
    <source>
        <dbReference type="PROSITE" id="PS50887"/>
    </source>
</evidence>
<feature type="domain" description="GGDEF" evidence="10">
    <location>
        <begin position="391"/>
        <end position="524"/>
    </location>
</feature>
<dbReference type="InterPro" id="IPR001633">
    <property type="entry name" value="EAL_dom"/>
</dbReference>
<dbReference type="GO" id="GO:0016020">
    <property type="term" value="C:membrane"/>
    <property type="evidence" value="ECO:0007669"/>
    <property type="project" value="InterPro"/>
</dbReference>
<feature type="transmembrane region" description="Helical" evidence="5">
    <location>
        <begin position="6"/>
        <end position="26"/>
    </location>
</feature>
<dbReference type="SUPFAM" id="SSF55785">
    <property type="entry name" value="PYP-like sensor domain (PAS domain)"/>
    <property type="match status" value="1"/>
</dbReference>
<evidence type="ECO:0000259" key="8">
    <source>
        <dbReference type="PROSITE" id="PS50883"/>
    </source>
</evidence>
<keyword evidence="5" id="KW-1133">Transmembrane helix</keyword>
<dbReference type="EC" id="3.1.4.52" evidence="2"/>
<feature type="domain" description="HAMP" evidence="9">
    <location>
        <begin position="178"/>
        <end position="231"/>
    </location>
</feature>
<evidence type="ECO:0000256" key="5">
    <source>
        <dbReference type="SAM" id="Phobius"/>
    </source>
</evidence>
<dbReference type="CDD" id="cd01948">
    <property type="entry name" value="EAL"/>
    <property type="match status" value="1"/>
</dbReference>
<dbReference type="PROSITE" id="PS50112">
    <property type="entry name" value="PAS"/>
    <property type="match status" value="1"/>
</dbReference>
<dbReference type="InterPro" id="IPR029787">
    <property type="entry name" value="Nucleotide_cyclase"/>
</dbReference>
<dbReference type="CDD" id="cd00130">
    <property type="entry name" value="PAS"/>
    <property type="match status" value="1"/>
</dbReference>
<dbReference type="FunFam" id="3.20.20.450:FF:000001">
    <property type="entry name" value="Cyclic di-GMP phosphodiesterase yahA"/>
    <property type="match status" value="1"/>
</dbReference>
<comment type="cofactor">
    <cofactor evidence="1">
        <name>Mg(2+)</name>
        <dbReference type="ChEBI" id="CHEBI:18420"/>
    </cofactor>
</comment>
<dbReference type="Gene3D" id="6.10.340.10">
    <property type="match status" value="1"/>
</dbReference>
<evidence type="ECO:0000256" key="3">
    <source>
        <dbReference type="ARBA" id="ARBA00022636"/>
    </source>
</evidence>
<sequence>MAFFSALISTISLVGIVSIIGVYDYYSVQDKTENDLISLSAALTVRSSAAIVTGDMASVTILLDSIATVHDITNGCIYTLGADPLDKKAINIIANYPDESAPCSSTTPTETRIIESTEMPYIDIVQPIAIRDKVVGYVYLRSNTKNLMPLQALYLGIIACLSFLGFAIALWLANVSSNRLSQRLLSLETTAHNIISNGNYSLRAQKVENDTISNVTTNFNQMLDFFQQQDTQLRDSEEKFRLINETSKVGIFQLDINGTCVYANTELSLITGLPVNEILESNWLTAIHPEDRSTVEEQWQVMLDNNQSLDLNCRLKTPQTKFIAAYVRLLRRSDGRLIGYIGAINDVSEIKNAQTQFEEMAYYDMLTGLANRRLFRNRLEHVVSNLKKEQSSLGLILVDLDRFKSVNDAMGHDAGDKLLKIVAGRLQQCVRASDTVARLSSDEFAIILPGIKNSRTTAHVAEKVLTAIQQPVLINETEQRLTASIGIAIAPQNGTDAKTIIKNADLALFHAKDNGRNNYQFFTVEMNIQLIDRVALTHDLKQAVKNSDFTLVYQPKICLKQGNLVGFEALIRWNHKIRGAVGPTEFIPVAEQTGLIIPLGRWVITTACEQLRTMYDEEIVNDSVSMAVNLSAHQFQDEHLVDFIRDRINTFDIKPGQFEIELTESVLMENFDNAIEKLEALRQLGIQISIDDFGTGYSSLGYLKRLPVNTVKVDRSFVTDIPNDKSDMEITSAVIAMAHNLNYTVVAEGVETEQQLQFLEHSGCDYGQGYFFSKPLPDHELELFCANFSLSSLRSNHST</sequence>
<dbReference type="InterPro" id="IPR035965">
    <property type="entry name" value="PAS-like_dom_sf"/>
</dbReference>
<evidence type="ECO:0000313" key="11">
    <source>
        <dbReference type="EMBL" id="EAW32046.1"/>
    </source>
</evidence>
<comment type="catalytic activity">
    <reaction evidence="4">
        <text>3',3'-c-di-GMP + H2O = 5'-phosphoguanylyl(3'-&gt;5')guanosine + H(+)</text>
        <dbReference type="Rhea" id="RHEA:24902"/>
        <dbReference type="ChEBI" id="CHEBI:15377"/>
        <dbReference type="ChEBI" id="CHEBI:15378"/>
        <dbReference type="ChEBI" id="CHEBI:58754"/>
        <dbReference type="ChEBI" id="CHEBI:58805"/>
        <dbReference type="EC" id="3.1.4.52"/>
    </reaction>
    <physiologicalReaction direction="left-to-right" evidence="4">
        <dbReference type="Rhea" id="RHEA:24903"/>
    </physiologicalReaction>
</comment>
<dbReference type="STRING" id="247633.GP2143_06330"/>
<feature type="domain" description="EAL" evidence="8">
    <location>
        <begin position="533"/>
        <end position="789"/>
    </location>
</feature>
<dbReference type="Gene3D" id="3.30.70.270">
    <property type="match status" value="1"/>
</dbReference>
<dbReference type="Gene3D" id="3.20.20.450">
    <property type="entry name" value="EAL domain"/>
    <property type="match status" value="1"/>
</dbReference>
<evidence type="ECO:0000259" key="7">
    <source>
        <dbReference type="PROSITE" id="PS50113"/>
    </source>
</evidence>
<dbReference type="GO" id="GO:0071111">
    <property type="term" value="F:cyclic-guanylate-specific phosphodiesterase activity"/>
    <property type="evidence" value="ECO:0007669"/>
    <property type="project" value="UniProtKB-EC"/>
</dbReference>
<dbReference type="Gene3D" id="3.30.450.20">
    <property type="entry name" value="PAS domain"/>
    <property type="match status" value="1"/>
</dbReference>
<protein>
    <recommendedName>
        <fullName evidence="2">cyclic-guanylate-specific phosphodiesterase</fullName>
        <ecNumber evidence="2">3.1.4.52</ecNumber>
    </recommendedName>
</protein>
<dbReference type="Pfam" id="PF00563">
    <property type="entry name" value="EAL"/>
    <property type="match status" value="1"/>
</dbReference>
<reference evidence="11 12" key="1">
    <citation type="journal article" date="2010" name="J. Bacteriol.">
        <title>Genome sequence of the oligotrophic marine Gammaproteobacterium HTCC2143, isolated from the Oregon Coast.</title>
        <authorList>
            <person name="Oh H.M."/>
            <person name="Kang I."/>
            <person name="Ferriera S."/>
            <person name="Giovannoni S.J."/>
            <person name="Cho J.C."/>
        </authorList>
    </citation>
    <scope>NUCLEOTIDE SEQUENCE [LARGE SCALE GENOMIC DNA]</scope>
    <source>
        <strain evidence="11 12">HTCC2143</strain>
    </source>
</reference>
<gene>
    <name evidence="11" type="ORF">GP2143_06330</name>
</gene>
<dbReference type="InterPro" id="IPR035919">
    <property type="entry name" value="EAL_sf"/>
</dbReference>
<feature type="transmembrane region" description="Helical" evidence="5">
    <location>
        <begin position="152"/>
        <end position="173"/>
    </location>
</feature>
<feature type="domain" description="PAS" evidence="6">
    <location>
        <begin position="236"/>
        <end position="306"/>
    </location>
</feature>
<evidence type="ECO:0000256" key="1">
    <source>
        <dbReference type="ARBA" id="ARBA00001946"/>
    </source>
</evidence>
<dbReference type="Pfam" id="PF00989">
    <property type="entry name" value="PAS"/>
    <property type="match status" value="1"/>
</dbReference>
<dbReference type="SUPFAM" id="SSF55073">
    <property type="entry name" value="Nucleotide cyclase"/>
    <property type="match status" value="1"/>
</dbReference>
<dbReference type="PANTHER" id="PTHR44757:SF2">
    <property type="entry name" value="BIOFILM ARCHITECTURE MAINTENANCE PROTEIN MBAA"/>
    <property type="match status" value="1"/>
</dbReference>
<dbReference type="AlphaFoldDB" id="A0YBW6"/>
<dbReference type="InterPro" id="IPR000700">
    <property type="entry name" value="PAS-assoc_C"/>
</dbReference>
<name>A0YBW6_9GAMM</name>
<dbReference type="GO" id="GO:0006355">
    <property type="term" value="P:regulation of DNA-templated transcription"/>
    <property type="evidence" value="ECO:0007669"/>
    <property type="project" value="InterPro"/>
</dbReference>
<dbReference type="PROSITE" id="PS50885">
    <property type="entry name" value="HAMP"/>
    <property type="match status" value="1"/>
</dbReference>
<dbReference type="PROSITE" id="PS50887">
    <property type="entry name" value="GGDEF"/>
    <property type="match status" value="1"/>
</dbReference>
<dbReference type="CDD" id="cd01949">
    <property type="entry name" value="GGDEF"/>
    <property type="match status" value="1"/>
</dbReference>
<dbReference type="GO" id="GO:0007165">
    <property type="term" value="P:signal transduction"/>
    <property type="evidence" value="ECO:0007669"/>
    <property type="project" value="InterPro"/>
</dbReference>
<dbReference type="PANTHER" id="PTHR44757">
    <property type="entry name" value="DIGUANYLATE CYCLASE DGCP"/>
    <property type="match status" value="1"/>
</dbReference>